<evidence type="ECO:0000259" key="1">
    <source>
        <dbReference type="Pfam" id="PF09848"/>
    </source>
</evidence>
<dbReference type="STRING" id="1416778.SAMN05443633_104189"/>
<feature type="domain" description="Schlafen group 3-like DNA/RNA helicase" evidence="1">
    <location>
        <begin position="20"/>
        <end position="223"/>
    </location>
</feature>
<sequence>MVESLKNKFEDWDIYLSEKILNDNVYLKNEDLINWVKQNSEKKSDLHLSVSIRSFRSEKVAFLVQNILNNSDKTLEIYQSLKNNYPIYLTRDIKLAKKWLKEVSKGTERIGIIASSGAKRLRSEGISVKEKISAADWFLNDENDIRSSYYLEDVATEFDIQGLEIDYTCLAWDINMYYDNEWKFKHFIGSKWTEMNESRQNYLLNSYRVLLTRARQGMVIFIPEVDNSDWTRPKDLYDSTFEYFKSCGFDILQ</sequence>
<dbReference type="RefSeq" id="WP_262487538.1">
    <property type="nucleotide sequence ID" value="NZ_FQUT01000004.1"/>
</dbReference>
<dbReference type="AlphaFoldDB" id="A0A1M5BJE5"/>
<accession>A0A1M5BJE5</accession>
<proteinExistence type="predicted"/>
<organism evidence="2 3">
    <name type="scientific">Chryseobacterium arachidis</name>
    <dbReference type="NCBI Taxonomy" id="1416778"/>
    <lineage>
        <taxon>Bacteria</taxon>
        <taxon>Pseudomonadati</taxon>
        <taxon>Bacteroidota</taxon>
        <taxon>Flavobacteriia</taxon>
        <taxon>Flavobacteriales</taxon>
        <taxon>Weeksellaceae</taxon>
        <taxon>Chryseobacterium group</taxon>
        <taxon>Chryseobacterium</taxon>
    </lineage>
</organism>
<dbReference type="Pfam" id="PF09848">
    <property type="entry name" value="SLFN-g3_helicase"/>
    <property type="match status" value="1"/>
</dbReference>
<dbReference type="EMBL" id="FQUT01000004">
    <property type="protein sequence ID" value="SHF42548.1"/>
    <property type="molecule type" value="Genomic_DNA"/>
</dbReference>
<evidence type="ECO:0000313" key="3">
    <source>
        <dbReference type="Proteomes" id="UP000184518"/>
    </source>
</evidence>
<evidence type="ECO:0000313" key="2">
    <source>
        <dbReference type="EMBL" id="SHF42548.1"/>
    </source>
</evidence>
<dbReference type="Proteomes" id="UP000184518">
    <property type="component" value="Unassembled WGS sequence"/>
</dbReference>
<dbReference type="InterPro" id="IPR018647">
    <property type="entry name" value="SLFN_3-like_DNA/RNA_helicase"/>
</dbReference>
<reference evidence="3" key="1">
    <citation type="submission" date="2016-11" db="EMBL/GenBank/DDBJ databases">
        <authorList>
            <person name="Varghese N."/>
            <person name="Submissions S."/>
        </authorList>
    </citation>
    <scope>NUCLEOTIDE SEQUENCE [LARGE SCALE GENOMIC DNA]</scope>
    <source>
        <strain evidence="3">DSM 27619</strain>
    </source>
</reference>
<name>A0A1M5BJE5_9FLAO</name>
<keyword evidence="3" id="KW-1185">Reference proteome</keyword>
<gene>
    <name evidence="2" type="ORF">SAMN05443633_104189</name>
</gene>
<protein>
    <submittedName>
        <fullName evidence="2">Uncharacterized conserved protein</fullName>
    </submittedName>
</protein>